<dbReference type="AlphaFoldDB" id="A0A7W6W9D3"/>
<evidence type="ECO:0000256" key="1">
    <source>
        <dbReference type="SAM" id="MobiDB-lite"/>
    </source>
</evidence>
<reference evidence="3 4" key="1">
    <citation type="submission" date="2020-08" db="EMBL/GenBank/DDBJ databases">
        <title>Genome sequencing of Purple Non-Sulfur Bacteria from various extreme environments.</title>
        <authorList>
            <person name="Mayer M."/>
        </authorList>
    </citation>
    <scope>NUCLEOTIDE SEQUENCE [LARGE SCALE GENOMIC DNA]</scope>
    <source>
        <strain evidence="3 4">JA131</strain>
    </source>
</reference>
<comment type="caution">
    <text evidence="3">The sequence shown here is derived from an EMBL/GenBank/DDBJ whole genome shotgun (WGS) entry which is preliminary data.</text>
</comment>
<feature type="compositionally biased region" description="Pro residues" evidence="1">
    <location>
        <begin position="259"/>
        <end position="272"/>
    </location>
</feature>
<keyword evidence="4" id="KW-1185">Reference proteome</keyword>
<keyword evidence="2" id="KW-0812">Transmembrane</keyword>
<proteinExistence type="predicted"/>
<dbReference type="Proteomes" id="UP000554286">
    <property type="component" value="Unassembled WGS sequence"/>
</dbReference>
<accession>A0A7W6W9D3</accession>
<keyword evidence="2" id="KW-1133">Transmembrane helix</keyword>
<feature type="region of interest" description="Disordered" evidence="1">
    <location>
        <begin position="239"/>
        <end position="307"/>
    </location>
</feature>
<sequence>MSRNAWNNLAALFLTVIVALVLSVPVFDAMERGQRLVDLGLSSPRDRLHPDGLGPLSGLMMFVLAAPLLIAVARSLTQKLGVVLLAAGAALTLSRITTLFEQGHMTMAWTLVGVVVAAVMAAVGVDRLEARRRRHRVEALTRRVVAVIDEAAVALGAADDAGGDRTSEPSRRAAAAHVAQSLALGVVWQARIGGRPEVFEREVRQGLADIRRDLARNRILDPDGVGRELIDHVRRRLGDLFETPDPDAPGSGTPDPGTQAPPIPVPPIPAPSGPVSRPGGSVAASSLSPPSRGRRSHGSHAARSGLV</sequence>
<feature type="transmembrane region" description="Helical" evidence="2">
    <location>
        <begin position="106"/>
        <end position="125"/>
    </location>
</feature>
<gene>
    <name evidence="3" type="ORF">GGD89_001626</name>
</gene>
<keyword evidence="2" id="KW-0472">Membrane</keyword>
<dbReference type="EMBL" id="JACIGK010000010">
    <property type="protein sequence ID" value="MBB4266000.1"/>
    <property type="molecule type" value="Genomic_DNA"/>
</dbReference>
<evidence type="ECO:0000256" key="2">
    <source>
        <dbReference type="SAM" id="Phobius"/>
    </source>
</evidence>
<protein>
    <submittedName>
        <fullName evidence="3">Uncharacterized protein</fullName>
    </submittedName>
</protein>
<evidence type="ECO:0000313" key="3">
    <source>
        <dbReference type="EMBL" id="MBB4266000.1"/>
    </source>
</evidence>
<name>A0A7W6W9D3_9PROT</name>
<feature type="transmembrane region" description="Helical" evidence="2">
    <location>
        <begin position="53"/>
        <end position="73"/>
    </location>
</feature>
<dbReference type="RefSeq" id="WP_184043935.1">
    <property type="nucleotide sequence ID" value="NZ_JACIGK010000010.1"/>
</dbReference>
<organism evidence="3 4">
    <name type="scientific">Roseospira visakhapatnamensis</name>
    <dbReference type="NCBI Taxonomy" id="390880"/>
    <lineage>
        <taxon>Bacteria</taxon>
        <taxon>Pseudomonadati</taxon>
        <taxon>Pseudomonadota</taxon>
        <taxon>Alphaproteobacteria</taxon>
        <taxon>Rhodospirillales</taxon>
        <taxon>Rhodospirillaceae</taxon>
        <taxon>Roseospira</taxon>
    </lineage>
</organism>
<feature type="transmembrane region" description="Helical" evidence="2">
    <location>
        <begin position="80"/>
        <end position="100"/>
    </location>
</feature>
<evidence type="ECO:0000313" key="4">
    <source>
        <dbReference type="Proteomes" id="UP000554286"/>
    </source>
</evidence>
<feature type="compositionally biased region" description="Low complexity" evidence="1">
    <location>
        <begin position="273"/>
        <end position="291"/>
    </location>
</feature>